<name>A0A1G1VD72_9BACT</name>
<dbReference type="Pfam" id="PF00482">
    <property type="entry name" value="T2SSF"/>
    <property type="match status" value="2"/>
</dbReference>
<keyword evidence="7 8" id="KW-0472">Membrane</keyword>
<keyword evidence="3" id="KW-1003">Cell membrane</keyword>
<feature type="transmembrane region" description="Helical" evidence="8">
    <location>
        <begin position="376"/>
        <end position="397"/>
    </location>
</feature>
<evidence type="ECO:0000256" key="6">
    <source>
        <dbReference type="ARBA" id="ARBA00022989"/>
    </source>
</evidence>
<comment type="caution">
    <text evidence="10">The sequence shown here is derived from an EMBL/GenBank/DDBJ whole genome shotgun (WGS) entry which is preliminary data.</text>
</comment>
<reference evidence="10 11" key="1">
    <citation type="journal article" date="2016" name="Nat. Commun.">
        <title>Thousands of microbial genomes shed light on interconnected biogeochemical processes in an aquifer system.</title>
        <authorList>
            <person name="Anantharaman K."/>
            <person name="Brown C.T."/>
            <person name="Hug L.A."/>
            <person name="Sharon I."/>
            <person name="Castelle C.J."/>
            <person name="Probst A.J."/>
            <person name="Thomas B.C."/>
            <person name="Singh A."/>
            <person name="Wilkins M.J."/>
            <person name="Karaoz U."/>
            <person name="Brodie E.L."/>
            <person name="Williams K.H."/>
            <person name="Hubbard S.S."/>
            <person name="Banfield J.F."/>
        </authorList>
    </citation>
    <scope>NUCLEOTIDE SEQUENCE [LARGE SCALE GENOMIC DNA]</scope>
</reference>
<dbReference type="GO" id="GO:0005886">
    <property type="term" value="C:plasma membrane"/>
    <property type="evidence" value="ECO:0007669"/>
    <property type="project" value="UniProtKB-SubCell"/>
</dbReference>
<evidence type="ECO:0000259" key="9">
    <source>
        <dbReference type="Pfam" id="PF00482"/>
    </source>
</evidence>
<dbReference type="InterPro" id="IPR003004">
    <property type="entry name" value="GspF/PilC"/>
</dbReference>
<evidence type="ECO:0000256" key="3">
    <source>
        <dbReference type="ARBA" id="ARBA00022475"/>
    </source>
</evidence>
<keyword evidence="5 8" id="KW-0812">Transmembrane</keyword>
<dbReference type="AlphaFoldDB" id="A0A1G1VD72"/>
<dbReference type="PRINTS" id="PR00812">
    <property type="entry name" value="BCTERIALGSPF"/>
</dbReference>
<keyword evidence="6 8" id="KW-1133">Transmembrane helix</keyword>
<accession>A0A1G1VD72</accession>
<evidence type="ECO:0000256" key="7">
    <source>
        <dbReference type="ARBA" id="ARBA00023136"/>
    </source>
</evidence>
<evidence type="ECO:0000256" key="4">
    <source>
        <dbReference type="ARBA" id="ARBA00022519"/>
    </source>
</evidence>
<dbReference type="PANTHER" id="PTHR30012:SF0">
    <property type="entry name" value="TYPE II SECRETION SYSTEM PROTEIN F-RELATED"/>
    <property type="match status" value="1"/>
</dbReference>
<evidence type="ECO:0000256" key="2">
    <source>
        <dbReference type="ARBA" id="ARBA00005745"/>
    </source>
</evidence>
<feature type="transmembrane region" description="Helical" evidence="8">
    <location>
        <begin position="168"/>
        <end position="191"/>
    </location>
</feature>
<keyword evidence="4" id="KW-0997">Cell inner membrane</keyword>
<evidence type="ECO:0000313" key="11">
    <source>
        <dbReference type="Proteomes" id="UP000178659"/>
    </source>
</evidence>
<feature type="domain" description="Type II secretion system protein GspF" evidence="9">
    <location>
        <begin position="272"/>
        <end position="395"/>
    </location>
</feature>
<dbReference type="EMBL" id="MHCC01000019">
    <property type="protein sequence ID" value="OGY13152.1"/>
    <property type="molecule type" value="Genomic_DNA"/>
</dbReference>
<comment type="subcellular location">
    <subcellularLocation>
        <location evidence="1">Cell inner membrane</location>
        <topology evidence="1">Multi-pass membrane protein</topology>
    </subcellularLocation>
</comment>
<dbReference type="FunFam" id="1.20.81.30:FF:000001">
    <property type="entry name" value="Type II secretion system protein F"/>
    <property type="match status" value="2"/>
</dbReference>
<organism evidence="10 11">
    <name type="scientific">Candidatus Blackburnbacteria bacterium RIFCSPLOWO2_01_FULL_40_20</name>
    <dbReference type="NCBI Taxonomy" id="1797519"/>
    <lineage>
        <taxon>Bacteria</taxon>
        <taxon>Candidatus Blackburniibacteriota</taxon>
    </lineage>
</organism>
<feature type="transmembrane region" description="Helical" evidence="8">
    <location>
        <begin position="211"/>
        <end position="237"/>
    </location>
</feature>
<dbReference type="InterPro" id="IPR018076">
    <property type="entry name" value="T2SS_GspF_dom"/>
</dbReference>
<comment type="similarity">
    <text evidence="2">Belongs to the GSP F family.</text>
</comment>
<sequence length="403" mass="43910">MRRFNYQAKNSTGKLVRGKVEAPSPQEAARLLASRGLVVLKISPEIDFPLISLIRGFTTKKVSTADIALMTRQFATMISAGLPITDALLIMKAQSGASLKTVVNQILTDIDGGSTLSSALEKYPQAFSKVYVSLVKAGEAGGVMDKVLNRMAENLENQREFQSKVKGALIYPIIVVIGMIAVAAVMMFFVLPKIMTIYEDFQVELPLPTRILMKVTNFSASTWWLFPLLILGAYMGYKAFTNTNAGREKVAKIKFKFPITGNLSRQIVLAEFTRTLGLLVGAGIPILQGLKIVSDSVDNVLIKNSLVRASDKVEKGFSLSYALSQEAEVFPPLLYQLLAVGEETGKIDETLFQVSSIYEKESGYAVKGLTAAIEPIIMIVLGVGVGFLVIAVIMPMFSLSSQF</sequence>
<evidence type="ECO:0000313" key="10">
    <source>
        <dbReference type="EMBL" id="OGY13152.1"/>
    </source>
</evidence>
<evidence type="ECO:0000256" key="5">
    <source>
        <dbReference type="ARBA" id="ARBA00022692"/>
    </source>
</evidence>
<dbReference type="InterPro" id="IPR042094">
    <property type="entry name" value="T2SS_GspF_sf"/>
</dbReference>
<feature type="domain" description="Type II secretion system protein GspF" evidence="9">
    <location>
        <begin position="71"/>
        <end position="192"/>
    </location>
</feature>
<dbReference type="Proteomes" id="UP000178659">
    <property type="component" value="Unassembled WGS sequence"/>
</dbReference>
<gene>
    <name evidence="10" type="ORF">A3A77_03230</name>
</gene>
<protein>
    <recommendedName>
        <fullName evidence="9">Type II secretion system protein GspF domain-containing protein</fullName>
    </recommendedName>
</protein>
<dbReference type="GO" id="GO:0015628">
    <property type="term" value="P:protein secretion by the type II secretion system"/>
    <property type="evidence" value="ECO:0007669"/>
    <property type="project" value="TreeGrafter"/>
</dbReference>
<dbReference type="PANTHER" id="PTHR30012">
    <property type="entry name" value="GENERAL SECRETION PATHWAY PROTEIN"/>
    <property type="match status" value="1"/>
</dbReference>
<evidence type="ECO:0000256" key="8">
    <source>
        <dbReference type="SAM" id="Phobius"/>
    </source>
</evidence>
<evidence type="ECO:0000256" key="1">
    <source>
        <dbReference type="ARBA" id="ARBA00004429"/>
    </source>
</evidence>
<proteinExistence type="inferred from homology"/>
<dbReference type="Gene3D" id="1.20.81.30">
    <property type="entry name" value="Type II secretion system (T2SS), domain F"/>
    <property type="match status" value="2"/>
</dbReference>